<evidence type="ECO:0000259" key="4">
    <source>
        <dbReference type="Pfam" id="PF07859"/>
    </source>
</evidence>
<comment type="similarity">
    <text evidence="1">Belongs to the 'GDXG' lipolytic enzyme family.</text>
</comment>
<dbReference type="InterPro" id="IPR013094">
    <property type="entry name" value="AB_hydrolase_3"/>
</dbReference>
<dbReference type="PANTHER" id="PTHR48081">
    <property type="entry name" value="AB HYDROLASE SUPERFAMILY PROTEIN C4A8.06C"/>
    <property type="match status" value="1"/>
</dbReference>
<sequence length="480" mass="53056">MDTSSAVPLVKAFLPKVPLIGKTAISHTLGFSEHSKFWDLRTELTVNVLRSFIIDGPAQSVSKLQHLSIKDPGIKGRIWISKVSMPIPSEDDIRQGLFRAIEGLKDPGEASGGYKEPELLPVEAEWTGYRAGATKQSTRLKIAEEQQYKELMREVTSPVTVLYFHGGAHYLMDPASHRPSTKKLAKLTKGRVFSVRYRLAPKNPFPAAVLDALVAYFTLLYPPAGSFHEAIDPKHIVLAGDSAGGNLCLALLQTLLELRRQSLKIRWNGEEREVPMPAGAALCSPWTDVTHSSPSCSQNGSYDYLPALTLKLGDRQPPPCTIWPADPPRRNMYAEDACLVHPICSPLAAKSWEGCCPLYMDAGKELLTDEIKYVAMSAARQGVKVVYEEYEAMPHCFAMLLTTIGGAKRFFDGWSSFISAAVERPEDIQTKGLLIKAKTLEEVPLNVEELSSESHEAVIERMKRAVRDIDGKQPDTMAKL</sequence>
<keyword evidence="2 5" id="KW-0378">Hydrolase</keyword>
<dbReference type="InterPro" id="IPR029058">
    <property type="entry name" value="AB_hydrolase_fold"/>
</dbReference>
<feature type="active site" evidence="3">
    <location>
        <position position="242"/>
    </location>
</feature>
<dbReference type="Proteomes" id="UP000785200">
    <property type="component" value="Unassembled WGS sequence"/>
</dbReference>
<evidence type="ECO:0000313" key="6">
    <source>
        <dbReference type="Proteomes" id="UP000785200"/>
    </source>
</evidence>
<comment type="caution">
    <text evidence="5">The sequence shown here is derived from an EMBL/GenBank/DDBJ whole genome shotgun (WGS) entry which is preliminary data.</text>
</comment>
<dbReference type="SUPFAM" id="SSF53474">
    <property type="entry name" value="alpha/beta-Hydrolases"/>
    <property type="match status" value="1"/>
</dbReference>
<dbReference type="GO" id="GO:0016787">
    <property type="term" value="F:hydrolase activity"/>
    <property type="evidence" value="ECO:0007669"/>
    <property type="project" value="UniProtKB-KW"/>
</dbReference>
<dbReference type="PROSITE" id="PS01174">
    <property type="entry name" value="LIPASE_GDXG_SER"/>
    <property type="match status" value="1"/>
</dbReference>
<evidence type="ECO:0000256" key="3">
    <source>
        <dbReference type="PROSITE-ProRule" id="PRU10038"/>
    </source>
</evidence>
<dbReference type="Pfam" id="PF07859">
    <property type="entry name" value="Abhydrolase_3"/>
    <property type="match status" value="1"/>
</dbReference>
<dbReference type="InterPro" id="IPR033140">
    <property type="entry name" value="Lipase_GDXG_put_SER_AS"/>
</dbReference>
<feature type="domain" description="Alpha/beta hydrolase fold-3" evidence="4">
    <location>
        <begin position="161"/>
        <end position="398"/>
    </location>
</feature>
<dbReference type="Gene3D" id="3.40.50.1820">
    <property type="entry name" value="alpha/beta hydrolase"/>
    <property type="match status" value="1"/>
</dbReference>
<reference evidence="5" key="1">
    <citation type="submission" date="2019-07" db="EMBL/GenBank/DDBJ databases">
        <title>Hyphodiscus hymeniophilus genome sequencing and assembly.</title>
        <authorList>
            <person name="Kramer G."/>
            <person name="Nodwell J."/>
        </authorList>
    </citation>
    <scope>NUCLEOTIDE SEQUENCE</scope>
    <source>
        <strain evidence="5">ATCC 34498</strain>
    </source>
</reference>
<gene>
    <name evidence="5" type="ORF">D0Z07_3558</name>
</gene>
<evidence type="ECO:0000313" key="5">
    <source>
        <dbReference type="EMBL" id="KAG0649820.1"/>
    </source>
</evidence>
<name>A0A9P6VKS5_9HELO</name>
<protein>
    <submittedName>
        <fullName evidence="5">AB hydrolase superfamily</fullName>
    </submittedName>
</protein>
<evidence type="ECO:0000256" key="2">
    <source>
        <dbReference type="ARBA" id="ARBA00022801"/>
    </source>
</evidence>
<accession>A0A9P6VKS5</accession>
<evidence type="ECO:0000256" key="1">
    <source>
        <dbReference type="ARBA" id="ARBA00010515"/>
    </source>
</evidence>
<dbReference type="OrthoDB" id="5354320at2759"/>
<dbReference type="PANTHER" id="PTHR48081:SF25">
    <property type="entry name" value="PUTATIVE (AFU_ORTHOLOGUE AFUA_3G11560)-RELATED"/>
    <property type="match status" value="1"/>
</dbReference>
<dbReference type="AlphaFoldDB" id="A0A9P6VKS5"/>
<keyword evidence="6" id="KW-1185">Reference proteome</keyword>
<dbReference type="EMBL" id="VNKQ01000007">
    <property type="protein sequence ID" value="KAG0649820.1"/>
    <property type="molecule type" value="Genomic_DNA"/>
</dbReference>
<proteinExistence type="inferred from homology"/>
<organism evidence="5 6">
    <name type="scientific">Hyphodiscus hymeniophilus</name>
    <dbReference type="NCBI Taxonomy" id="353542"/>
    <lineage>
        <taxon>Eukaryota</taxon>
        <taxon>Fungi</taxon>
        <taxon>Dikarya</taxon>
        <taxon>Ascomycota</taxon>
        <taxon>Pezizomycotina</taxon>
        <taxon>Leotiomycetes</taxon>
        <taxon>Helotiales</taxon>
        <taxon>Hyphodiscaceae</taxon>
        <taxon>Hyphodiscus</taxon>
    </lineage>
</organism>
<dbReference type="InterPro" id="IPR050300">
    <property type="entry name" value="GDXG_lipolytic_enzyme"/>
</dbReference>